<dbReference type="PANTHER" id="PTHR20932:SF36">
    <property type="entry name" value="OS03G0110600 PROTEIN"/>
    <property type="match status" value="1"/>
</dbReference>
<dbReference type="InterPro" id="IPR045030">
    <property type="entry name" value="LYSM1-4"/>
</dbReference>
<proteinExistence type="predicted"/>
<reference evidence="3 4" key="1">
    <citation type="submission" date="2020-08" db="EMBL/GenBank/DDBJ databases">
        <title>Plant Genome Project.</title>
        <authorList>
            <person name="Zhang R.-G."/>
        </authorList>
    </citation>
    <scope>NUCLEOTIDE SEQUENCE [LARGE SCALE GENOMIC DNA]</scope>
    <source>
        <tissue evidence="3">Rhizome</tissue>
    </source>
</reference>
<evidence type="ECO:0000259" key="2">
    <source>
        <dbReference type="PROSITE" id="PS51782"/>
    </source>
</evidence>
<feature type="region of interest" description="Disordered" evidence="1">
    <location>
        <begin position="213"/>
        <end position="244"/>
    </location>
</feature>
<dbReference type="CDD" id="cd00118">
    <property type="entry name" value="LysM"/>
    <property type="match status" value="1"/>
</dbReference>
<protein>
    <recommendedName>
        <fullName evidence="2">LysM domain-containing protein</fullName>
    </recommendedName>
</protein>
<organism evidence="3 4">
    <name type="scientific">Zingiber officinale</name>
    <name type="common">Ginger</name>
    <name type="synonym">Amomum zingiber</name>
    <dbReference type="NCBI Taxonomy" id="94328"/>
    <lineage>
        <taxon>Eukaryota</taxon>
        <taxon>Viridiplantae</taxon>
        <taxon>Streptophyta</taxon>
        <taxon>Embryophyta</taxon>
        <taxon>Tracheophyta</taxon>
        <taxon>Spermatophyta</taxon>
        <taxon>Magnoliopsida</taxon>
        <taxon>Liliopsida</taxon>
        <taxon>Zingiberales</taxon>
        <taxon>Zingiberaceae</taxon>
        <taxon>Zingiber</taxon>
    </lineage>
</organism>
<dbReference type="PANTHER" id="PTHR20932">
    <property type="entry name" value="LYSM AND PUTATIVE PEPTIDOGLYCAN-BINDING DOMAIN-CONTAINING PROTEIN"/>
    <property type="match status" value="1"/>
</dbReference>
<evidence type="ECO:0000313" key="3">
    <source>
        <dbReference type="EMBL" id="KAG6533413.1"/>
    </source>
</evidence>
<comment type="caution">
    <text evidence="3">The sequence shown here is derived from an EMBL/GenBank/DDBJ whole genome shotgun (WGS) entry which is preliminary data.</text>
</comment>
<dbReference type="Proteomes" id="UP000734854">
    <property type="component" value="Unassembled WGS sequence"/>
</dbReference>
<evidence type="ECO:0000313" key="4">
    <source>
        <dbReference type="Proteomes" id="UP000734854"/>
    </source>
</evidence>
<feature type="domain" description="LysM" evidence="2">
    <location>
        <begin position="44"/>
        <end position="88"/>
    </location>
</feature>
<name>A0A8J5M5N6_ZINOF</name>
<dbReference type="AlphaFoldDB" id="A0A8J5M5N6"/>
<dbReference type="Pfam" id="PF01476">
    <property type="entry name" value="LysM"/>
    <property type="match status" value="1"/>
</dbReference>
<keyword evidence="4" id="KW-1185">Reference proteome</keyword>
<accession>A0A8J5M5N6</accession>
<dbReference type="PROSITE" id="PS51782">
    <property type="entry name" value="LYSM"/>
    <property type="match status" value="1"/>
</dbReference>
<evidence type="ECO:0000256" key="1">
    <source>
        <dbReference type="SAM" id="MobiDB-lite"/>
    </source>
</evidence>
<feature type="region of interest" description="Disordered" evidence="1">
    <location>
        <begin position="160"/>
        <end position="179"/>
    </location>
</feature>
<gene>
    <name evidence="3" type="ORF">ZIOFF_007281</name>
</gene>
<dbReference type="InterPro" id="IPR018392">
    <property type="entry name" value="LysM"/>
</dbReference>
<dbReference type="OrthoDB" id="538216at2759"/>
<sequence>MLTERSRMGCHLFADGSLDGHGVGIAMISSPLHPSSSSSSPSCIHHRVSKMDTLAGLAIKYGVEVSDIKRINGLVTDLQMFAHKSLQIPQPGRHPPSPLSNGSTENRCRDYCTPHDPHNDVLELIQSFNSKAPPCNVSPAMSRLQGYYGLTPIKRRSEFEDISTEEPPTPSQHLSKHRKSRSLMNLFLEGEENSEAERSFRRRQKCDRSPIFHHSEASSRGKGNVGVPERIGKGIAPRPKAGSRTEIDMARSGAVTPGSDSVKTEQHLSLRKSSSTSCLLLEDFDNSSSMWLASSWILNTDILVKPIIDGLPKSIIVRRNKTALD</sequence>
<dbReference type="EMBL" id="JACMSC010000002">
    <property type="protein sequence ID" value="KAG6533413.1"/>
    <property type="molecule type" value="Genomic_DNA"/>
</dbReference>